<evidence type="ECO:0008006" key="3">
    <source>
        <dbReference type="Google" id="ProtNLM"/>
    </source>
</evidence>
<name>A0A6C0CGH4_9ZZZZ</name>
<evidence type="ECO:0000313" key="2">
    <source>
        <dbReference type="EMBL" id="QHT02724.1"/>
    </source>
</evidence>
<evidence type="ECO:0000256" key="1">
    <source>
        <dbReference type="SAM" id="Coils"/>
    </source>
</evidence>
<protein>
    <recommendedName>
        <fullName evidence="3">Restriction endonuclease type IV Mrr domain-containing protein</fullName>
    </recommendedName>
</protein>
<dbReference type="EMBL" id="MN739397">
    <property type="protein sequence ID" value="QHT02724.1"/>
    <property type="molecule type" value="Genomic_DNA"/>
</dbReference>
<feature type="coiled-coil region" evidence="1">
    <location>
        <begin position="237"/>
        <end position="264"/>
    </location>
</feature>
<proteinExistence type="predicted"/>
<accession>A0A6C0CGH4</accession>
<dbReference type="AlphaFoldDB" id="A0A6C0CGH4"/>
<organism evidence="2">
    <name type="scientific">viral metagenome</name>
    <dbReference type="NCBI Taxonomy" id="1070528"/>
    <lineage>
        <taxon>unclassified sequences</taxon>
        <taxon>metagenomes</taxon>
        <taxon>organismal metagenomes</taxon>
    </lineage>
</organism>
<sequence>MDSTSNLSYNINLESESNTLNFTLNDTEIINYIFLSENPSEQLKTLIHNGFLLTKCRTPENILCEYPGLKELKDSILPITELFNTGGNSSKNGKLCEILMGESFRKTFPTLEYTETASTDRTGDAIVKYDNLEFMIEYKNYDKPIPTAEVDKLLRDLKIQNIPMGILYSTKSKITKKDIIDYDIIDGKLIVFISGEGISSNSLILGIKFLLHLYKANIVSLSDKVCSLVNKTMAHKLQSMFTKLIELRELLQRHNEKIDDTSEKLLKSMISLKEDNVHILNGIISVIDDINEVVVDTHREKEVIVVKRESLVDFVNRFTDKKKDITLCLQLLNFADEMGILCGISEFNYISLFKNQKEIGRLKITKSNATLIMYNLVKGPTMFDSEYEQIKNGDFHINLIDSLNIWNIIKGRFQ</sequence>
<keyword evidence="1" id="KW-0175">Coiled coil</keyword>
<reference evidence="2" key="1">
    <citation type="journal article" date="2020" name="Nature">
        <title>Giant virus diversity and host interactions through global metagenomics.</title>
        <authorList>
            <person name="Schulz F."/>
            <person name="Roux S."/>
            <person name="Paez-Espino D."/>
            <person name="Jungbluth S."/>
            <person name="Walsh D.A."/>
            <person name="Denef V.J."/>
            <person name="McMahon K.D."/>
            <person name="Konstantinidis K.T."/>
            <person name="Eloe-Fadrosh E.A."/>
            <person name="Kyrpides N.C."/>
            <person name="Woyke T."/>
        </authorList>
    </citation>
    <scope>NUCLEOTIDE SEQUENCE</scope>
    <source>
        <strain evidence="2">GVMAG-M-3300020595-32</strain>
    </source>
</reference>